<dbReference type="OrthoDB" id="291501at2"/>
<dbReference type="GO" id="GO:0016787">
    <property type="term" value="F:hydrolase activity"/>
    <property type="evidence" value="ECO:0007669"/>
    <property type="project" value="UniProtKB-KW"/>
</dbReference>
<gene>
    <name evidence="1" type="primary">wapA_2</name>
    <name evidence="1" type="ORF">Poly21_37720</name>
</gene>
<keyword evidence="2" id="KW-1185">Reference proteome</keyword>
<dbReference type="Gene3D" id="2.180.10.10">
    <property type="entry name" value="RHS repeat-associated core"/>
    <property type="match status" value="1"/>
</dbReference>
<evidence type="ECO:0000313" key="1">
    <source>
        <dbReference type="EMBL" id="TWU16567.1"/>
    </source>
</evidence>
<sequence length="339" mass="35858">MRFCGPDAITHFNNDAPTVRTISSNLSHCHRGQQYSVIALTNGGGAITERYAYDAYGTPTITDASGTARTVSVDNNRYTYTGREFDEALTLYHYRARMYDSVAGRFCSRDPIGYEDGFALYSNYMSLSFVDPSGLLSGQGLLNSVSLGGTLNWSVPLGPGTVNFEIAADAKISTCCSNGIEEIYAIVSVSVEVYYQLGVSVAAQKPPKKGTGGRNDRIDRPCFPGVKIKRKNYLREKERLCPGPNKGGGVKGENSSGPCPTEGAEITGTIFVRAQAGIFIGIHGSANLPVSTETEFPDDIEGSVGMGFSGTVGASIDVGGSISGSLAKKIGGGRCCEAN</sequence>
<accession>A0A5C6BY35</accession>
<protein>
    <submittedName>
        <fullName evidence="1">tRNA3(Ser)-specific nuclease WapA</fullName>
        <ecNumber evidence="1">3.1.-.-</ecNumber>
    </submittedName>
</protein>
<dbReference type="PANTHER" id="PTHR32305">
    <property type="match status" value="1"/>
</dbReference>
<dbReference type="RefSeq" id="WP_146408187.1">
    <property type="nucleotide sequence ID" value="NZ_SJPU01000002.1"/>
</dbReference>
<dbReference type="Proteomes" id="UP000319908">
    <property type="component" value="Unassembled WGS sequence"/>
</dbReference>
<dbReference type="PANTHER" id="PTHR32305:SF15">
    <property type="entry name" value="PROTEIN RHSA-RELATED"/>
    <property type="match status" value="1"/>
</dbReference>
<dbReference type="EC" id="3.1.-.-" evidence="1"/>
<dbReference type="InterPro" id="IPR050708">
    <property type="entry name" value="T6SS_VgrG/RHS"/>
</dbReference>
<dbReference type="InterPro" id="IPR022385">
    <property type="entry name" value="Rhs_assc_core"/>
</dbReference>
<evidence type="ECO:0000313" key="2">
    <source>
        <dbReference type="Proteomes" id="UP000319908"/>
    </source>
</evidence>
<keyword evidence="1" id="KW-0378">Hydrolase</keyword>
<proteinExistence type="predicted"/>
<dbReference type="EMBL" id="SJPU01000002">
    <property type="protein sequence ID" value="TWU16567.1"/>
    <property type="molecule type" value="Genomic_DNA"/>
</dbReference>
<reference evidence="1 2" key="1">
    <citation type="journal article" date="2020" name="Antonie Van Leeuwenhoek">
        <title>Rhodopirellula heiligendammensis sp. nov., Rhodopirellula pilleata sp. nov., and Rhodopirellula solitaria sp. nov. isolated from natural or artificial marine surfaces in Northern Germany and California, USA, and emended description of the genus Rhodopirellula.</title>
        <authorList>
            <person name="Kallscheuer N."/>
            <person name="Wiegand S."/>
            <person name="Jogler M."/>
            <person name="Boedeker C."/>
            <person name="Peeters S.H."/>
            <person name="Rast P."/>
            <person name="Heuer A."/>
            <person name="Jetten M.S.M."/>
            <person name="Rohde M."/>
            <person name="Jogler C."/>
        </authorList>
    </citation>
    <scope>NUCLEOTIDE SEQUENCE [LARGE SCALE GENOMIC DNA]</scope>
    <source>
        <strain evidence="1 2">Poly21</strain>
    </source>
</reference>
<dbReference type="NCBIfam" id="TIGR03696">
    <property type="entry name" value="Rhs_assc_core"/>
    <property type="match status" value="1"/>
</dbReference>
<dbReference type="AlphaFoldDB" id="A0A5C6BY35"/>
<name>A0A5C6BY35_9BACT</name>
<organism evidence="1 2">
    <name type="scientific">Allorhodopirellula heiligendammensis</name>
    <dbReference type="NCBI Taxonomy" id="2714739"/>
    <lineage>
        <taxon>Bacteria</taxon>
        <taxon>Pseudomonadati</taxon>
        <taxon>Planctomycetota</taxon>
        <taxon>Planctomycetia</taxon>
        <taxon>Pirellulales</taxon>
        <taxon>Pirellulaceae</taxon>
        <taxon>Allorhodopirellula</taxon>
    </lineage>
</organism>
<comment type="caution">
    <text evidence="1">The sequence shown here is derived from an EMBL/GenBank/DDBJ whole genome shotgun (WGS) entry which is preliminary data.</text>
</comment>